<comment type="caution">
    <text evidence="1">The sequence shown here is derived from an EMBL/GenBank/DDBJ whole genome shotgun (WGS) entry which is preliminary data.</text>
</comment>
<keyword evidence="2" id="KW-1185">Reference proteome</keyword>
<gene>
    <name evidence="1" type="ORF">CS063_00060</name>
</gene>
<sequence>MSILGKFSRTEQLKISVKSILKPSCEKVYHRKAPPKCAYPYMTFYLKHTKADHQYEYKLEVHVWSKNVKEAEEIADSIEELDDCIFSNEYHNFDIKLQDRGSVEDEDKELTHIVVLFNLIYFDVKG</sequence>
<accession>A0AC61DFE8</accession>
<dbReference type="Proteomes" id="UP000224460">
    <property type="component" value="Unassembled WGS sequence"/>
</dbReference>
<evidence type="ECO:0000313" key="2">
    <source>
        <dbReference type="Proteomes" id="UP000224460"/>
    </source>
</evidence>
<name>A0AC61DFE8_9FIRM</name>
<dbReference type="EMBL" id="PEDL01000001">
    <property type="protein sequence ID" value="PHV71911.1"/>
    <property type="molecule type" value="Genomic_DNA"/>
</dbReference>
<organism evidence="1 2">
    <name type="scientific">Sporanaerobium hydrogeniformans</name>
    <dbReference type="NCBI Taxonomy" id="3072179"/>
    <lineage>
        <taxon>Bacteria</taxon>
        <taxon>Bacillati</taxon>
        <taxon>Bacillota</taxon>
        <taxon>Clostridia</taxon>
        <taxon>Lachnospirales</taxon>
        <taxon>Lachnospiraceae</taxon>
        <taxon>Sporanaerobium</taxon>
    </lineage>
</organism>
<reference evidence="1" key="1">
    <citation type="submission" date="2017-10" db="EMBL/GenBank/DDBJ databases">
        <title>Genome sequence of cellulolytic Lachnospiraceae bacterium XHS1971 isolated from hotspring sediment.</title>
        <authorList>
            <person name="Vasudevan G."/>
            <person name="Joshi A.J."/>
            <person name="Hivarkar S."/>
            <person name="Lanjekar V.B."/>
            <person name="Dhakephalkar P.K."/>
            <person name="Dagar S."/>
        </authorList>
    </citation>
    <scope>NUCLEOTIDE SEQUENCE</scope>
    <source>
        <strain evidence="1">XHS1971</strain>
    </source>
</reference>
<proteinExistence type="predicted"/>
<protein>
    <submittedName>
        <fullName evidence="1">Uncharacterized protein</fullName>
    </submittedName>
</protein>
<evidence type="ECO:0000313" key="1">
    <source>
        <dbReference type="EMBL" id="PHV71911.1"/>
    </source>
</evidence>